<dbReference type="EMBL" id="CADCWL010000018">
    <property type="protein sequence ID" value="CAA9546671.1"/>
    <property type="molecule type" value="Genomic_DNA"/>
</dbReference>
<evidence type="ECO:0000313" key="2">
    <source>
        <dbReference type="EMBL" id="CAA9546671.1"/>
    </source>
</evidence>
<feature type="non-terminal residue" evidence="2">
    <location>
        <position position="1"/>
    </location>
</feature>
<gene>
    <name evidence="2" type="ORF">AVDCRST_MAG19-315</name>
</gene>
<dbReference type="AlphaFoldDB" id="A0A6J4UGJ1"/>
<protein>
    <submittedName>
        <fullName evidence="2">Uncharacterized protein</fullName>
    </submittedName>
</protein>
<accession>A0A6J4UGJ1</accession>
<evidence type="ECO:0000256" key="1">
    <source>
        <dbReference type="SAM" id="MobiDB-lite"/>
    </source>
</evidence>
<proteinExistence type="predicted"/>
<organism evidence="2">
    <name type="scientific">uncultured Thermomicrobiales bacterium</name>
    <dbReference type="NCBI Taxonomy" id="1645740"/>
    <lineage>
        <taxon>Bacteria</taxon>
        <taxon>Pseudomonadati</taxon>
        <taxon>Thermomicrobiota</taxon>
        <taxon>Thermomicrobia</taxon>
        <taxon>Thermomicrobiales</taxon>
        <taxon>environmental samples</taxon>
    </lineage>
</organism>
<name>A0A6J4UGJ1_9BACT</name>
<reference evidence="2" key="1">
    <citation type="submission" date="2020-02" db="EMBL/GenBank/DDBJ databases">
        <authorList>
            <person name="Meier V. D."/>
        </authorList>
    </citation>
    <scope>NUCLEOTIDE SEQUENCE</scope>
    <source>
        <strain evidence="2">AVDCRST_MAG19</strain>
    </source>
</reference>
<sequence length="37" mass="3999">GRTTLRRAREGPGARRAAARGTAGGRRRSGRRCPRPP</sequence>
<feature type="compositionally biased region" description="Basic residues" evidence="1">
    <location>
        <begin position="25"/>
        <end position="37"/>
    </location>
</feature>
<feature type="region of interest" description="Disordered" evidence="1">
    <location>
        <begin position="1"/>
        <end position="37"/>
    </location>
</feature>
<feature type="non-terminal residue" evidence="2">
    <location>
        <position position="37"/>
    </location>
</feature>